<dbReference type="EMBL" id="CP138858">
    <property type="protein sequence ID" value="WPJ94252.1"/>
    <property type="molecule type" value="Genomic_DNA"/>
</dbReference>
<dbReference type="Proteomes" id="UP001324993">
    <property type="component" value="Chromosome"/>
</dbReference>
<dbReference type="SUPFAM" id="SSF160443">
    <property type="entry name" value="SMR domain-like"/>
    <property type="match status" value="1"/>
</dbReference>
<evidence type="ECO:0000313" key="3">
    <source>
        <dbReference type="Proteomes" id="UP001324993"/>
    </source>
</evidence>
<keyword evidence="3" id="KW-1185">Reference proteome</keyword>
<evidence type="ECO:0000259" key="1">
    <source>
        <dbReference type="PROSITE" id="PS50828"/>
    </source>
</evidence>
<protein>
    <submittedName>
        <fullName evidence="2">Smr/MutS family protein</fullName>
    </submittedName>
</protein>
<sequence>MNQEPNDDPIEFEINGVLDLHTFRPSELGDLIPDYIELALEKGYHRIRIIHGKGIGTLRETVHTLLRRDTRVKSFQLADQSEGSWGATVVQLRWKKEGIKER</sequence>
<evidence type="ECO:0000313" key="2">
    <source>
        <dbReference type="EMBL" id="WPJ94252.1"/>
    </source>
</evidence>
<dbReference type="SMART" id="SM00463">
    <property type="entry name" value="SMR"/>
    <property type="match status" value="1"/>
</dbReference>
<organism evidence="2 3">
    <name type="scientific">Coraliomargarita algicola</name>
    <dbReference type="NCBI Taxonomy" id="3092156"/>
    <lineage>
        <taxon>Bacteria</taxon>
        <taxon>Pseudomonadati</taxon>
        <taxon>Verrucomicrobiota</taxon>
        <taxon>Opitutia</taxon>
        <taxon>Puniceicoccales</taxon>
        <taxon>Coraliomargaritaceae</taxon>
        <taxon>Coraliomargarita</taxon>
    </lineage>
</organism>
<gene>
    <name evidence="2" type="ORF">SH580_12485</name>
</gene>
<dbReference type="Pfam" id="PF01713">
    <property type="entry name" value="Smr"/>
    <property type="match status" value="1"/>
</dbReference>
<dbReference type="RefSeq" id="WP_319831191.1">
    <property type="nucleotide sequence ID" value="NZ_CP138858.1"/>
</dbReference>
<dbReference type="InterPro" id="IPR036063">
    <property type="entry name" value="Smr_dom_sf"/>
</dbReference>
<dbReference type="PROSITE" id="PS50828">
    <property type="entry name" value="SMR"/>
    <property type="match status" value="1"/>
</dbReference>
<reference evidence="2 3" key="1">
    <citation type="submission" date="2023-11" db="EMBL/GenBank/DDBJ databases">
        <title>Coraliomargarita sp. nov., isolated from marine algae.</title>
        <authorList>
            <person name="Lee J.K."/>
            <person name="Baek J.H."/>
            <person name="Kim J.M."/>
            <person name="Choi D.G."/>
            <person name="Jeon C.O."/>
        </authorList>
    </citation>
    <scope>NUCLEOTIDE SEQUENCE [LARGE SCALE GENOMIC DNA]</scope>
    <source>
        <strain evidence="2 3">J2-16</strain>
    </source>
</reference>
<accession>A0ABZ0RH34</accession>
<proteinExistence type="predicted"/>
<name>A0ABZ0RH34_9BACT</name>
<feature type="domain" description="Smr" evidence="1">
    <location>
        <begin position="18"/>
        <end position="93"/>
    </location>
</feature>
<dbReference type="Gene3D" id="3.30.1370.110">
    <property type="match status" value="1"/>
</dbReference>
<dbReference type="InterPro" id="IPR002625">
    <property type="entry name" value="Smr_dom"/>
</dbReference>